<dbReference type="GO" id="GO:0046677">
    <property type="term" value="P:response to antibiotic"/>
    <property type="evidence" value="ECO:0007669"/>
    <property type="project" value="UniProtKB-KW"/>
</dbReference>
<gene>
    <name evidence="6" type="ORF">EDD54_2503</name>
</gene>
<dbReference type="Proteomes" id="UP000294547">
    <property type="component" value="Unassembled WGS sequence"/>
</dbReference>
<dbReference type="PROSITE" id="PS00101">
    <property type="entry name" value="HEXAPEP_TRANSFERASES"/>
    <property type="match status" value="1"/>
</dbReference>
<proteinExistence type="inferred from homology"/>
<evidence type="ECO:0000313" key="6">
    <source>
        <dbReference type="EMBL" id="TDP83906.1"/>
    </source>
</evidence>
<keyword evidence="4" id="KW-0046">Antibiotic resistance</keyword>
<reference evidence="6 7" key="1">
    <citation type="submission" date="2019-03" db="EMBL/GenBank/DDBJ databases">
        <title>Genomic Encyclopedia of Type Strains, Phase IV (KMG-IV): sequencing the most valuable type-strain genomes for metagenomic binning, comparative biology and taxonomic classification.</title>
        <authorList>
            <person name="Goeker M."/>
        </authorList>
    </citation>
    <scope>NUCLEOTIDE SEQUENCE [LARGE SCALE GENOMIC DNA]</scope>
    <source>
        <strain evidence="6 7">DSM 102969</strain>
    </source>
</reference>
<dbReference type="RefSeq" id="WP_126539617.1">
    <property type="nucleotide sequence ID" value="NZ_BSPM01000002.1"/>
</dbReference>
<evidence type="ECO:0000256" key="3">
    <source>
        <dbReference type="ARBA" id="ARBA00022737"/>
    </source>
</evidence>
<evidence type="ECO:0000256" key="1">
    <source>
        <dbReference type="ARBA" id="ARBA00007274"/>
    </source>
</evidence>
<dbReference type="EMBL" id="SNXY01000008">
    <property type="protein sequence ID" value="TDP83906.1"/>
    <property type="molecule type" value="Genomic_DNA"/>
</dbReference>
<evidence type="ECO:0000313" key="7">
    <source>
        <dbReference type="Proteomes" id="UP000294547"/>
    </source>
</evidence>
<dbReference type="Gene3D" id="2.160.10.10">
    <property type="entry name" value="Hexapeptide repeat proteins"/>
    <property type="match status" value="1"/>
</dbReference>
<dbReference type="PANTHER" id="PTHR43300:SF11">
    <property type="entry name" value="ACETYLTRANSFERASE RV3034C-RELATED"/>
    <property type="match status" value="1"/>
</dbReference>
<dbReference type="CDD" id="cd03349">
    <property type="entry name" value="LbH_XAT"/>
    <property type="match status" value="1"/>
</dbReference>
<keyword evidence="7" id="KW-1185">Reference proteome</keyword>
<dbReference type="OrthoDB" id="9815592at2"/>
<keyword evidence="5" id="KW-0012">Acyltransferase</keyword>
<dbReference type="AlphaFoldDB" id="A0A4R6RDZ9"/>
<keyword evidence="2 6" id="KW-0808">Transferase</keyword>
<dbReference type="InterPro" id="IPR011004">
    <property type="entry name" value="Trimer_LpxA-like_sf"/>
</dbReference>
<dbReference type="InterPro" id="IPR018357">
    <property type="entry name" value="Hexapep_transf_CS"/>
</dbReference>
<comment type="similarity">
    <text evidence="1">Belongs to the transferase hexapeptide repeat family.</text>
</comment>
<dbReference type="InterPro" id="IPR050179">
    <property type="entry name" value="Trans_hexapeptide_repeat"/>
</dbReference>
<organism evidence="6 7">
    <name type="scientific">Oharaeibacter diazotrophicus</name>
    <dbReference type="NCBI Taxonomy" id="1920512"/>
    <lineage>
        <taxon>Bacteria</taxon>
        <taxon>Pseudomonadati</taxon>
        <taxon>Pseudomonadota</taxon>
        <taxon>Alphaproteobacteria</taxon>
        <taxon>Hyphomicrobiales</taxon>
        <taxon>Pleomorphomonadaceae</taxon>
        <taxon>Oharaeibacter</taxon>
    </lineage>
</organism>
<sequence>MTDTAPTHPDPSARHPVAGHPRVVFLKAVVDRANITVGDFSYYDDPVAPERFQDTCVLHHYDFLGDRLVIGRYVAIASGVRFVMNGANHAMTGFSTFPFQIFGHGWERDFDFGTIVAGLRGDTVVEDDVWIGMEAVVMPGVRIGAGAIVAARAVVTADVPPYAIVAGNPARVVRRRFPDAVIDELLAIAWWNWPVERVTSNLEAIRGADLDALRRAAGEPA</sequence>
<keyword evidence="3" id="KW-0677">Repeat</keyword>
<protein>
    <submittedName>
        <fullName evidence="6">Virginiamycin A acetyltransferase</fullName>
    </submittedName>
</protein>
<dbReference type="FunFam" id="2.160.10.10:FF:000037">
    <property type="entry name" value="Streptogramin A acetyltransferase"/>
    <property type="match status" value="1"/>
</dbReference>
<comment type="caution">
    <text evidence="6">The sequence shown here is derived from an EMBL/GenBank/DDBJ whole genome shotgun (WGS) entry which is preliminary data.</text>
</comment>
<evidence type="ECO:0000256" key="2">
    <source>
        <dbReference type="ARBA" id="ARBA00022679"/>
    </source>
</evidence>
<dbReference type="SUPFAM" id="SSF51161">
    <property type="entry name" value="Trimeric LpxA-like enzymes"/>
    <property type="match status" value="1"/>
</dbReference>
<evidence type="ECO:0000256" key="4">
    <source>
        <dbReference type="ARBA" id="ARBA00023251"/>
    </source>
</evidence>
<dbReference type="InterPro" id="IPR001451">
    <property type="entry name" value="Hexapep"/>
</dbReference>
<evidence type="ECO:0000256" key="5">
    <source>
        <dbReference type="ARBA" id="ARBA00023315"/>
    </source>
</evidence>
<name>A0A4R6RDZ9_9HYPH</name>
<dbReference type="PANTHER" id="PTHR43300">
    <property type="entry name" value="ACETYLTRANSFERASE"/>
    <property type="match status" value="1"/>
</dbReference>
<accession>A0A4R6RDZ9</accession>
<dbReference type="Pfam" id="PF00132">
    <property type="entry name" value="Hexapep"/>
    <property type="match status" value="1"/>
</dbReference>
<dbReference type="GO" id="GO:0016746">
    <property type="term" value="F:acyltransferase activity"/>
    <property type="evidence" value="ECO:0007669"/>
    <property type="project" value="UniProtKB-KW"/>
</dbReference>